<dbReference type="SUPFAM" id="SSF141868">
    <property type="entry name" value="EAL domain-like"/>
    <property type="match status" value="1"/>
</dbReference>
<feature type="transmembrane region" description="Helical" evidence="1">
    <location>
        <begin position="79"/>
        <end position="98"/>
    </location>
</feature>
<dbReference type="InterPro" id="IPR035919">
    <property type="entry name" value="EAL_sf"/>
</dbReference>
<evidence type="ECO:0000259" key="4">
    <source>
        <dbReference type="PROSITE" id="PS50924"/>
    </source>
</evidence>
<name>A0ABW1IR97_9BACL</name>
<gene>
    <name evidence="5" type="ORF">ACFPXP_14495</name>
</gene>
<evidence type="ECO:0000259" key="3">
    <source>
        <dbReference type="PROSITE" id="PS50887"/>
    </source>
</evidence>
<feature type="transmembrane region" description="Helical" evidence="1">
    <location>
        <begin position="12"/>
        <end position="30"/>
    </location>
</feature>
<feature type="transmembrane region" description="Helical" evidence="1">
    <location>
        <begin position="173"/>
        <end position="193"/>
    </location>
</feature>
<sequence>MNIEGSYNGYLVALSILIAVLASYSALMIAAKISSSKGTVKFFWVFAGALVMGSGVWSMHFIGMLAFHLHMEVKYDVGLTIVSMGASVISSFIAFYITAPQNINWYKIVSGGIIMGSGIVMMHYIGMEAMVMPAKLTYDKTIWILSVIIALAASFAALFMFLRFRTQSSASWLKAVSAIVMGFAICGMHYTGMKAAKFHSHTEMGAESPSVDLFLLYGVTVTVFLILFVTWTAMFFDRHVLEKMAFQDSITGLPNRNEMNRFFDTYSGHEKMGVLFLDLDQFKAINDTLGHHTGDLLVREVGLRLQEFVQKDLQAYRIGGDEFLIIIQHCDQDRAEKLAVQILESIKKVYRIEGNELYVTGSIGISLGTIQENDRSILLKTADTARYKAKSLGKNQYCVYKEEMGFHEVRKLELEKDLQRALEDQQFFIEYQPKWNVKTNSLWGFEALLRWKHPRMGIVSPNEFIPIAEETGFIIPLTRWTLEEACRQCKVWNTAGIAQSVSVNLSTRLFQTDHLIDWVQDALEKVGLEPCLLELEITESMVIYDIQDIVRQLQCLREMGIKVSMDDFGTGYSSIGLLDRLPIDTLKLDRLFTYDLDSPSKRAIIHAIVLMAEQLHLDVIAEGVEHEEHIAFLTQLGCFVMQGYYYGKPMKQDIIMTWVNQKQSAASSSDSNI</sequence>
<dbReference type="CDD" id="cd01948">
    <property type="entry name" value="EAL"/>
    <property type="match status" value="1"/>
</dbReference>
<dbReference type="Pfam" id="PF00563">
    <property type="entry name" value="EAL"/>
    <property type="match status" value="1"/>
</dbReference>
<organism evidence="5 6">
    <name type="scientific">Marinicrinis lubricantis</name>
    <dbReference type="NCBI Taxonomy" id="2086470"/>
    <lineage>
        <taxon>Bacteria</taxon>
        <taxon>Bacillati</taxon>
        <taxon>Bacillota</taxon>
        <taxon>Bacilli</taxon>
        <taxon>Bacillales</taxon>
        <taxon>Paenibacillaceae</taxon>
    </lineage>
</organism>
<dbReference type="SMART" id="SM00267">
    <property type="entry name" value="GGDEF"/>
    <property type="match status" value="1"/>
</dbReference>
<keyword evidence="1" id="KW-1133">Transmembrane helix</keyword>
<feature type="transmembrane region" description="Helical" evidence="1">
    <location>
        <begin position="213"/>
        <end position="236"/>
    </location>
</feature>
<accession>A0ABW1IR97</accession>
<dbReference type="PROSITE" id="PS50887">
    <property type="entry name" value="GGDEF"/>
    <property type="match status" value="1"/>
</dbReference>
<dbReference type="Gene3D" id="3.30.70.270">
    <property type="match status" value="1"/>
</dbReference>
<dbReference type="PROSITE" id="PS50883">
    <property type="entry name" value="EAL"/>
    <property type="match status" value="1"/>
</dbReference>
<feature type="transmembrane region" description="Helical" evidence="1">
    <location>
        <begin position="141"/>
        <end position="161"/>
    </location>
</feature>
<feature type="domain" description="EAL" evidence="2">
    <location>
        <begin position="411"/>
        <end position="663"/>
    </location>
</feature>
<keyword evidence="1" id="KW-0812">Transmembrane</keyword>
<feature type="domain" description="GGDEF" evidence="3">
    <location>
        <begin position="270"/>
        <end position="402"/>
    </location>
</feature>
<feature type="domain" description="MHYT" evidence="4">
    <location>
        <begin position="7"/>
        <end position="199"/>
    </location>
</feature>
<dbReference type="PROSITE" id="PS50924">
    <property type="entry name" value="MHYT"/>
    <property type="match status" value="1"/>
</dbReference>
<dbReference type="PANTHER" id="PTHR44757:SF2">
    <property type="entry name" value="BIOFILM ARCHITECTURE MAINTENANCE PROTEIN MBAA"/>
    <property type="match status" value="1"/>
</dbReference>
<dbReference type="InterPro" id="IPR052155">
    <property type="entry name" value="Biofilm_reg_signaling"/>
</dbReference>
<evidence type="ECO:0000259" key="2">
    <source>
        <dbReference type="PROSITE" id="PS50883"/>
    </source>
</evidence>
<dbReference type="Proteomes" id="UP001596250">
    <property type="component" value="Unassembled WGS sequence"/>
</dbReference>
<dbReference type="InterPro" id="IPR000160">
    <property type="entry name" value="GGDEF_dom"/>
</dbReference>
<evidence type="ECO:0000313" key="5">
    <source>
        <dbReference type="EMBL" id="MFC5987612.1"/>
    </source>
</evidence>
<protein>
    <submittedName>
        <fullName evidence="5">EAL domain-containing protein</fullName>
    </submittedName>
</protein>
<dbReference type="SUPFAM" id="SSF55073">
    <property type="entry name" value="Nucleotide cyclase"/>
    <property type="match status" value="1"/>
</dbReference>
<evidence type="ECO:0000313" key="6">
    <source>
        <dbReference type="Proteomes" id="UP001596250"/>
    </source>
</evidence>
<dbReference type="InterPro" id="IPR029787">
    <property type="entry name" value="Nucleotide_cyclase"/>
</dbReference>
<dbReference type="RefSeq" id="WP_379895022.1">
    <property type="nucleotide sequence ID" value="NZ_CBCSCT010000035.1"/>
</dbReference>
<dbReference type="Pfam" id="PF00990">
    <property type="entry name" value="GGDEF"/>
    <property type="match status" value="1"/>
</dbReference>
<dbReference type="InterPro" id="IPR005330">
    <property type="entry name" value="MHYT_dom"/>
</dbReference>
<keyword evidence="6" id="KW-1185">Reference proteome</keyword>
<comment type="caution">
    <text evidence="5">The sequence shown here is derived from an EMBL/GenBank/DDBJ whole genome shotgun (WGS) entry which is preliminary data.</text>
</comment>
<dbReference type="InterPro" id="IPR043128">
    <property type="entry name" value="Rev_trsase/Diguanyl_cyclase"/>
</dbReference>
<dbReference type="Pfam" id="PF03707">
    <property type="entry name" value="MHYT"/>
    <property type="match status" value="3"/>
</dbReference>
<dbReference type="CDD" id="cd01949">
    <property type="entry name" value="GGDEF"/>
    <property type="match status" value="1"/>
</dbReference>
<reference evidence="6" key="1">
    <citation type="journal article" date="2019" name="Int. J. Syst. Evol. Microbiol.">
        <title>The Global Catalogue of Microorganisms (GCM) 10K type strain sequencing project: providing services to taxonomists for standard genome sequencing and annotation.</title>
        <authorList>
            <consortium name="The Broad Institute Genomics Platform"/>
            <consortium name="The Broad Institute Genome Sequencing Center for Infectious Disease"/>
            <person name="Wu L."/>
            <person name="Ma J."/>
        </authorList>
    </citation>
    <scope>NUCLEOTIDE SEQUENCE [LARGE SCALE GENOMIC DNA]</scope>
    <source>
        <strain evidence="6">CCM 8749</strain>
    </source>
</reference>
<feature type="transmembrane region" description="Helical" evidence="1">
    <location>
        <begin position="105"/>
        <end position="126"/>
    </location>
</feature>
<dbReference type="Gene3D" id="3.20.20.450">
    <property type="entry name" value="EAL domain"/>
    <property type="match status" value="1"/>
</dbReference>
<keyword evidence="1" id="KW-0472">Membrane</keyword>
<dbReference type="EMBL" id="JBHSQV010000167">
    <property type="protein sequence ID" value="MFC5987612.1"/>
    <property type="molecule type" value="Genomic_DNA"/>
</dbReference>
<proteinExistence type="predicted"/>
<dbReference type="PANTHER" id="PTHR44757">
    <property type="entry name" value="DIGUANYLATE CYCLASE DGCP"/>
    <property type="match status" value="1"/>
</dbReference>
<evidence type="ECO:0000256" key="1">
    <source>
        <dbReference type="PROSITE-ProRule" id="PRU00244"/>
    </source>
</evidence>
<feature type="transmembrane region" description="Helical" evidence="1">
    <location>
        <begin position="42"/>
        <end position="67"/>
    </location>
</feature>
<dbReference type="SMART" id="SM00052">
    <property type="entry name" value="EAL"/>
    <property type="match status" value="1"/>
</dbReference>
<dbReference type="NCBIfam" id="TIGR00254">
    <property type="entry name" value="GGDEF"/>
    <property type="match status" value="1"/>
</dbReference>
<dbReference type="InterPro" id="IPR001633">
    <property type="entry name" value="EAL_dom"/>
</dbReference>